<evidence type="ECO:0000256" key="3">
    <source>
        <dbReference type="ARBA" id="ARBA00023163"/>
    </source>
</evidence>
<dbReference type="SUPFAM" id="SSF46785">
    <property type="entry name" value="Winged helix' DNA-binding domain"/>
    <property type="match status" value="1"/>
</dbReference>
<evidence type="ECO:0000256" key="2">
    <source>
        <dbReference type="ARBA" id="ARBA00023125"/>
    </source>
</evidence>
<dbReference type="KEGG" id="lmt:LMRG_00295"/>
<dbReference type="PROSITE" id="PS01117">
    <property type="entry name" value="HTH_MARR_1"/>
    <property type="match status" value="1"/>
</dbReference>
<dbReference type="Pfam" id="PF01047">
    <property type="entry name" value="MarR"/>
    <property type="match status" value="1"/>
</dbReference>
<sequence>MLLKRKRIIVDISFDVSTMEVKMLKPCTERSELLYRMHLLSKEISHVFEQQTNMSFTKVEILFHIQQTPGQSQNRLREKLYIDSASITRHLKRMEEQGLIVRKKQDENKRYTYLFLTSAGEAELATLLLEKEKFQNGALEAFSEEEVSALLKSVTKMMNNVEKMEEKLK</sequence>
<evidence type="ECO:0000313" key="5">
    <source>
        <dbReference type="EMBL" id="AEO05614.1"/>
    </source>
</evidence>
<evidence type="ECO:0000259" key="4">
    <source>
        <dbReference type="PROSITE" id="PS50995"/>
    </source>
</evidence>
<dbReference type="GO" id="GO:0003677">
    <property type="term" value="F:DNA binding"/>
    <property type="evidence" value="ECO:0007669"/>
    <property type="project" value="UniProtKB-KW"/>
</dbReference>
<evidence type="ECO:0000313" key="6">
    <source>
        <dbReference type="Proteomes" id="UP000001288"/>
    </source>
</evidence>
<dbReference type="EMBL" id="CP002002">
    <property type="protein sequence ID" value="AEO05614.1"/>
    <property type="molecule type" value="Genomic_DNA"/>
</dbReference>
<accession>A0A0H3GE14</accession>
<dbReference type="FunFam" id="1.10.10.10:FF:001104">
    <property type="entry name" value="MarR family transcriptional regulator"/>
    <property type="match status" value="1"/>
</dbReference>
<dbReference type="PRINTS" id="PR00598">
    <property type="entry name" value="HTHMARR"/>
</dbReference>
<dbReference type="Gene3D" id="1.10.10.10">
    <property type="entry name" value="Winged helix-like DNA-binding domain superfamily/Winged helix DNA-binding domain"/>
    <property type="match status" value="1"/>
</dbReference>
<dbReference type="SMART" id="SM00347">
    <property type="entry name" value="HTH_MARR"/>
    <property type="match status" value="1"/>
</dbReference>
<evidence type="ECO:0000256" key="1">
    <source>
        <dbReference type="ARBA" id="ARBA00023015"/>
    </source>
</evidence>
<name>A0A0H3GE14_LISM4</name>
<gene>
    <name evidence="5" type="ordered locus">LMRG_00295</name>
</gene>
<reference evidence="6" key="1">
    <citation type="submission" date="2010-04" db="EMBL/GenBank/DDBJ databases">
        <title>The genome sequence of Listeria monocytogenes strain 10403S.</title>
        <authorList>
            <consortium name="The Broad Institute Genome Sequencing Platform"/>
            <consortium name="The Broad Institute Genome Sequencing Center for Infectious Disease."/>
            <person name="Borowsky M."/>
            <person name="Borodovsky M."/>
            <person name="Young S.K."/>
            <person name="Zeng Q."/>
            <person name="Koehrsen M."/>
            <person name="Fitzgerald M."/>
            <person name="Wiedmann M."/>
            <person name="Swaminathan B."/>
            <person name="Lauer P."/>
            <person name="Portnoy D."/>
            <person name="Cossart P."/>
            <person name="Buchrieser C."/>
            <person name="Higgins D."/>
            <person name="Abouelleil A."/>
            <person name="Alvarado L."/>
            <person name="Arachchi H.M."/>
            <person name="Berlin A."/>
            <person name="Borenstein D."/>
            <person name="Brown A."/>
            <person name="Chapman S.B."/>
            <person name="Chen Z."/>
            <person name="Dunbar C.D."/>
            <person name="Engels R."/>
            <person name="Freedman E."/>
            <person name="Gearin G."/>
            <person name="Gellesch M."/>
            <person name="Goldberg J."/>
            <person name="Griggs A."/>
            <person name="Gujja S."/>
            <person name="Heilman E."/>
            <person name="Heiman D."/>
            <person name="Howarth C."/>
            <person name="Jen D."/>
            <person name="Larson L."/>
            <person name="Lui A."/>
            <person name="MacDonald J."/>
            <person name="Mehta T."/>
            <person name="Montmayeur A."/>
            <person name="Neiman D."/>
            <person name="Park D."/>
            <person name="Pearson M."/>
            <person name="Priest M."/>
            <person name="Richards J."/>
            <person name="Roberts A."/>
            <person name="Saif S."/>
            <person name="Shea T."/>
            <person name="Shenoy N."/>
            <person name="Sisk P."/>
            <person name="Stolte C."/>
            <person name="Sykes S."/>
            <person name="Walk T."/>
            <person name="White J."/>
            <person name="Yandava C."/>
            <person name="Haas B."/>
            <person name="Nusbaum C."/>
            <person name="Birren B."/>
        </authorList>
    </citation>
    <scope>NUCLEOTIDE SEQUENCE [LARGE SCALE GENOMIC DNA]</scope>
    <source>
        <strain evidence="6">10403S</strain>
    </source>
</reference>
<dbReference type="Proteomes" id="UP000001288">
    <property type="component" value="Chromosome"/>
</dbReference>
<dbReference type="PANTHER" id="PTHR42756:SF1">
    <property type="entry name" value="TRANSCRIPTIONAL REPRESSOR OF EMRAB OPERON"/>
    <property type="match status" value="1"/>
</dbReference>
<keyword evidence="2" id="KW-0238">DNA-binding</keyword>
<dbReference type="CDD" id="cd00090">
    <property type="entry name" value="HTH_ARSR"/>
    <property type="match status" value="1"/>
</dbReference>
<proteinExistence type="predicted"/>
<organism evidence="5 6">
    <name type="scientific">Listeria monocytogenes serotype 1/2a (strain 10403S)</name>
    <dbReference type="NCBI Taxonomy" id="393133"/>
    <lineage>
        <taxon>Bacteria</taxon>
        <taxon>Bacillati</taxon>
        <taxon>Bacillota</taxon>
        <taxon>Bacilli</taxon>
        <taxon>Bacillales</taxon>
        <taxon>Listeriaceae</taxon>
        <taxon>Listeria</taxon>
    </lineage>
</organism>
<dbReference type="InterPro" id="IPR023187">
    <property type="entry name" value="Tscrpt_reg_MarR-type_CS"/>
</dbReference>
<keyword evidence="3" id="KW-0804">Transcription</keyword>
<dbReference type="PANTHER" id="PTHR42756">
    <property type="entry name" value="TRANSCRIPTIONAL REGULATOR, MARR"/>
    <property type="match status" value="1"/>
</dbReference>
<protein>
    <recommendedName>
        <fullName evidence="4">HTH marR-type domain-containing protein</fullName>
    </recommendedName>
</protein>
<dbReference type="PROSITE" id="PS50995">
    <property type="entry name" value="HTH_MARR_2"/>
    <property type="match status" value="1"/>
</dbReference>
<dbReference type="HOGENOM" id="CLU_083287_18_0_9"/>
<dbReference type="InterPro" id="IPR000835">
    <property type="entry name" value="HTH_MarR-typ"/>
</dbReference>
<dbReference type="GO" id="GO:0003700">
    <property type="term" value="F:DNA-binding transcription factor activity"/>
    <property type="evidence" value="ECO:0007669"/>
    <property type="project" value="InterPro"/>
</dbReference>
<keyword evidence="1" id="KW-0805">Transcription regulation</keyword>
<dbReference type="AlphaFoldDB" id="A0A0H3GE14"/>
<feature type="domain" description="HTH marR-type" evidence="4">
    <location>
        <begin position="30"/>
        <end position="159"/>
    </location>
</feature>
<dbReference type="InterPro" id="IPR011991">
    <property type="entry name" value="ArsR-like_HTH"/>
</dbReference>
<dbReference type="InterPro" id="IPR036390">
    <property type="entry name" value="WH_DNA-bd_sf"/>
</dbReference>
<dbReference type="InterPro" id="IPR036388">
    <property type="entry name" value="WH-like_DNA-bd_sf"/>
</dbReference>